<accession>A0A6M8B8B1</accession>
<dbReference type="KEGG" id="amam:HPC72_03580"/>
<gene>
    <name evidence="1" type="ORF">HPC72_03580</name>
</gene>
<protein>
    <submittedName>
        <fullName evidence="1">Uncharacterized protein</fullName>
    </submittedName>
</protein>
<reference evidence="1 2" key="1">
    <citation type="submission" date="2020-05" db="EMBL/GenBank/DDBJ databases">
        <title>Actinomyces sp. zg-325.</title>
        <authorList>
            <person name="Yang C."/>
        </authorList>
    </citation>
    <scope>NUCLEOTIDE SEQUENCE [LARGE SCALE GENOMIC DNA]</scope>
    <source>
        <strain evidence="2">zg-325</strain>
    </source>
</reference>
<organism evidence="1 2">
    <name type="scientific">Actinomyces marmotae</name>
    <dbReference type="NCBI Taxonomy" id="2737173"/>
    <lineage>
        <taxon>Bacteria</taxon>
        <taxon>Bacillati</taxon>
        <taxon>Actinomycetota</taxon>
        <taxon>Actinomycetes</taxon>
        <taxon>Actinomycetales</taxon>
        <taxon>Actinomycetaceae</taxon>
        <taxon>Actinomyces</taxon>
    </lineage>
</organism>
<keyword evidence="2" id="KW-1185">Reference proteome</keyword>
<dbReference type="EMBL" id="CP053642">
    <property type="protein sequence ID" value="QKD79453.1"/>
    <property type="molecule type" value="Genomic_DNA"/>
</dbReference>
<sequence length="84" mass="9076">MKPTHTQQPSSDPTATVTIPLSFTQQCTLLGATTALLDDLRARLSDEGLTDAERDRLLRDIASAEVLDDLVLRAEALVARAEEG</sequence>
<dbReference type="RefSeq" id="WP_159524309.1">
    <property type="nucleotide sequence ID" value="NZ_CP053642.1"/>
</dbReference>
<name>A0A6M8B8B1_9ACTO</name>
<dbReference type="AlphaFoldDB" id="A0A6M8B8B1"/>
<evidence type="ECO:0000313" key="1">
    <source>
        <dbReference type="EMBL" id="QKD79453.1"/>
    </source>
</evidence>
<proteinExistence type="predicted"/>
<evidence type="ECO:0000313" key="2">
    <source>
        <dbReference type="Proteomes" id="UP000504752"/>
    </source>
</evidence>
<dbReference type="Proteomes" id="UP000504752">
    <property type="component" value="Chromosome"/>
</dbReference>